<dbReference type="AlphaFoldDB" id="F8NUG4"/>
<dbReference type="RefSeq" id="XP_007317998.1">
    <property type="nucleotide sequence ID" value="XM_007317936.1"/>
</dbReference>
<dbReference type="GeneID" id="18811335"/>
<sequence>MKCVTYADTLHSLGILRALVQERSGVLEWCLETPNRYRKGMAESRLYWLICVEGEDRFGINKVEPEGLTLPISTILFLGAIRGHSRTA</sequence>
<organism>
    <name type="scientific">Serpula lacrymans var. lacrymans (strain S7.9)</name>
    <name type="common">Dry rot fungus</name>
    <dbReference type="NCBI Taxonomy" id="578457"/>
    <lineage>
        <taxon>Eukaryota</taxon>
        <taxon>Fungi</taxon>
        <taxon>Dikarya</taxon>
        <taxon>Basidiomycota</taxon>
        <taxon>Agaricomycotina</taxon>
        <taxon>Agaricomycetes</taxon>
        <taxon>Agaricomycetidae</taxon>
        <taxon>Boletales</taxon>
        <taxon>Coniophorineae</taxon>
        <taxon>Serpulaceae</taxon>
        <taxon>Serpula</taxon>
    </lineage>
</organism>
<protein>
    <submittedName>
        <fullName evidence="1">Uncharacterized protein</fullName>
    </submittedName>
</protein>
<evidence type="ECO:0000313" key="1">
    <source>
        <dbReference type="EMBL" id="EGO25876.1"/>
    </source>
</evidence>
<dbReference type="KEGG" id="sla:SERLADRAFT_388471"/>
<dbReference type="Proteomes" id="UP000008064">
    <property type="component" value="Unassembled WGS sequence"/>
</dbReference>
<dbReference type="HOGENOM" id="CLU_2484704_0_0_1"/>
<name>F8NUG4_SERL9</name>
<proteinExistence type="predicted"/>
<reference evidence="1" key="1">
    <citation type="submission" date="2011-04" db="EMBL/GenBank/DDBJ databases">
        <title>Evolution of plant cell wall degrading machinery underlies the functional diversity of forest fungi.</title>
        <authorList>
            <consortium name="US DOE Joint Genome Institute (JGI-PGF)"/>
            <person name="Eastwood D.C."/>
            <person name="Floudas D."/>
            <person name="Binder M."/>
            <person name="Majcherczyk A."/>
            <person name="Schneider P."/>
            <person name="Aerts A."/>
            <person name="Asiegbu F.O."/>
            <person name="Baker S.E."/>
            <person name="Barry K."/>
            <person name="Bendiksby M."/>
            <person name="Blumentritt M."/>
            <person name="Coutinho P.M."/>
            <person name="Cullen D."/>
            <person name="Cullen D."/>
            <person name="Gathman A."/>
            <person name="Goodell B."/>
            <person name="Henrissat B."/>
            <person name="Ihrmark K."/>
            <person name="Kauserud H."/>
            <person name="Kohler A."/>
            <person name="LaButti K."/>
            <person name="Lapidus A."/>
            <person name="Lavin J.L."/>
            <person name="Lee Y.-H."/>
            <person name="Lindquist E."/>
            <person name="Lilly W."/>
            <person name="Lucas S."/>
            <person name="Morin E."/>
            <person name="Murat C."/>
            <person name="Oguiza J.A."/>
            <person name="Park J."/>
            <person name="Pisabarro A.G."/>
            <person name="Riley R."/>
            <person name="Rosling A."/>
            <person name="Salamov A."/>
            <person name="Schmidt O."/>
            <person name="Schmutz J."/>
            <person name="Skrede I."/>
            <person name="Stenlid J."/>
            <person name="Wiebenga A."/>
            <person name="Xie X."/>
            <person name="Kues U."/>
            <person name="Hibbett D.S."/>
            <person name="Hoffmeister D."/>
            <person name="Hogberg N."/>
            <person name="Martin F."/>
            <person name="Grigoriev I.V."/>
            <person name="Watkinson S.C."/>
        </authorList>
    </citation>
    <scope>NUCLEOTIDE SEQUENCE</scope>
    <source>
        <strain evidence="1">S7.9</strain>
    </source>
</reference>
<dbReference type="EMBL" id="GL945433">
    <property type="protein sequence ID" value="EGO25876.1"/>
    <property type="molecule type" value="Genomic_DNA"/>
</dbReference>
<accession>F8NUG4</accession>
<gene>
    <name evidence="1" type="ORF">SERLADRAFT_388471</name>
</gene>